<dbReference type="CDD" id="cd05483">
    <property type="entry name" value="retropepsin_like_bacteria"/>
    <property type="match status" value="1"/>
</dbReference>
<dbReference type="Pfam" id="PF13650">
    <property type="entry name" value="Asp_protease_2"/>
    <property type="match status" value="1"/>
</dbReference>
<dbReference type="SUPFAM" id="SSF50630">
    <property type="entry name" value="Acid proteases"/>
    <property type="match status" value="1"/>
</dbReference>
<comment type="caution">
    <text evidence="1">The sequence shown here is derived from an EMBL/GenBank/DDBJ whole genome shotgun (WGS) entry which is preliminary data.</text>
</comment>
<dbReference type="GO" id="GO:0006508">
    <property type="term" value="P:proteolysis"/>
    <property type="evidence" value="ECO:0007669"/>
    <property type="project" value="UniProtKB-KW"/>
</dbReference>
<proteinExistence type="predicted"/>
<dbReference type="AlphaFoldDB" id="A0A840CSY7"/>
<dbReference type="Proteomes" id="UP000555103">
    <property type="component" value="Unassembled WGS sequence"/>
</dbReference>
<dbReference type="InterPro" id="IPR034122">
    <property type="entry name" value="Retropepsin-like_bacterial"/>
</dbReference>
<dbReference type="GO" id="GO:0008233">
    <property type="term" value="F:peptidase activity"/>
    <property type="evidence" value="ECO:0007669"/>
    <property type="project" value="UniProtKB-KW"/>
</dbReference>
<dbReference type="EMBL" id="JACIEP010000005">
    <property type="protein sequence ID" value="MBB4035652.1"/>
    <property type="molecule type" value="Genomic_DNA"/>
</dbReference>
<sequence>MNYRKILSILVLFIISVLSGSTQISEDSIKANLYRLSIGLKNKDITAIKKNLDPDFSLSTENWPRAKYILEHIIKNNNFESVELTNNELRVQEDSVVLVNVKFNLENGKTEESVIAINRDNMILFIDYFDHFAGHSRFKDSKLLGILPFNHLNGYIILKIKINDNPRELLFLLDTGADGIAIRKTLADSLSLSISHSQNTSVVGTQIQVNISGGNTIHLSDSISLKNQNIAIFETIDSFDGIIGLNLVSRFITNINFDENQIYLYSFGNYRYTDNGKTFPISKPSSSIVVPSLLNLTGKKEITGNFIIDTGANYYLILFEQYVRKNRLLLSGFKPEGEATTVSMGYSSPVFYGKASEFKLDNEISQKNMPITLQASKGGVSKQDNDSPDGSIGIKFFSNYNFTIDLLRKQIHLVPRKQLED</sequence>
<evidence type="ECO:0000313" key="1">
    <source>
        <dbReference type="EMBL" id="MBB4035652.1"/>
    </source>
</evidence>
<keyword evidence="1" id="KW-0645">Protease</keyword>
<keyword evidence="1" id="KW-0378">Hydrolase</keyword>
<evidence type="ECO:0000313" key="2">
    <source>
        <dbReference type="Proteomes" id="UP000555103"/>
    </source>
</evidence>
<name>A0A840CSY7_9BACT</name>
<reference evidence="1 2" key="1">
    <citation type="submission" date="2020-08" db="EMBL/GenBank/DDBJ databases">
        <title>Genomic Encyclopedia of Type Strains, Phase IV (KMG-IV): sequencing the most valuable type-strain genomes for metagenomic binning, comparative biology and taxonomic classification.</title>
        <authorList>
            <person name="Goeker M."/>
        </authorList>
    </citation>
    <scope>NUCLEOTIDE SEQUENCE [LARGE SCALE GENOMIC DNA]</scope>
    <source>
        <strain evidence="1 2">DSM 104969</strain>
    </source>
</reference>
<accession>A0A840CSY7</accession>
<dbReference type="InterPro" id="IPR021109">
    <property type="entry name" value="Peptidase_aspartic_dom_sf"/>
</dbReference>
<keyword evidence="2" id="KW-1185">Reference proteome</keyword>
<protein>
    <submittedName>
        <fullName evidence="1">Putative aspartyl protease</fullName>
    </submittedName>
</protein>
<gene>
    <name evidence="1" type="ORF">GGR21_001547</name>
</gene>
<dbReference type="Gene3D" id="2.40.70.10">
    <property type="entry name" value="Acid Proteases"/>
    <property type="match status" value="2"/>
</dbReference>
<organism evidence="1 2">
    <name type="scientific">Dysgonomonas hofstadii</name>
    <dbReference type="NCBI Taxonomy" id="637886"/>
    <lineage>
        <taxon>Bacteria</taxon>
        <taxon>Pseudomonadati</taxon>
        <taxon>Bacteroidota</taxon>
        <taxon>Bacteroidia</taxon>
        <taxon>Bacteroidales</taxon>
        <taxon>Dysgonomonadaceae</taxon>
        <taxon>Dysgonomonas</taxon>
    </lineage>
</organism>
<dbReference type="RefSeq" id="WP_183306586.1">
    <property type="nucleotide sequence ID" value="NZ_JACIEP010000005.1"/>
</dbReference>